<proteinExistence type="predicted"/>
<feature type="compositionally biased region" description="Pro residues" evidence="1">
    <location>
        <begin position="931"/>
        <end position="945"/>
    </location>
</feature>
<feature type="compositionally biased region" description="Polar residues" evidence="1">
    <location>
        <begin position="979"/>
        <end position="989"/>
    </location>
</feature>
<feature type="region of interest" description="Disordered" evidence="1">
    <location>
        <begin position="902"/>
        <end position="1490"/>
    </location>
</feature>
<feature type="compositionally biased region" description="Polar residues" evidence="1">
    <location>
        <begin position="1449"/>
        <end position="1463"/>
    </location>
</feature>
<feature type="region of interest" description="Disordered" evidence="1">
    <location>
        <begin position="376"/>
        <end position="734"/>
    </location>
</feature>
<feature type="compositionally biased region" description="Low complexity" evidence="1">
    <location>
        <begin position="297"/>
        <end position="316"/>
    </location>
</feature>
<protein>
    <submittedName>
        <fullName evidence="2">Uncharacterized protein</fullName>
    </submittedName>
</protein>
<feature type="compositionally biased region" description="Basic and acidic residues" evidence="1">
    <location>
        <begin position="1216"/>
        <end position="1230"/>
    </location>
</feature>
<dbReference type="EMBL" id="ML178843">
    <property type="protein sequence ID" value="TFK97949.1"/>
    <property type="molecule type" value="Genomic_DNA"/>
</dbReference>
<feature type="compositionally biased region" description="Low complexity" evidence="1">
    <location>
        <begin position="485"/>
        <end position="499"/>
    </location>
</feature>
<feature type="compositionally biased region" description="Low complexity" evidence="1">
    <location>
        <begin position="518"/>
        <end position="533"/>
    </location>
</feature>
<feature type="compositionally biased region" description="Polar residues" evidence="1">
    <location>
        <begin position="396"/>
        <end position="413"/>
    </location>
</feature>
<feature type="compositionally biased region" description="Basic and acidic residues" evidence="1">
    <location>
        <begin position="969"/>
        <end position="978"/>
    </location>
</feature>
<evidence type="ECO:0000256" key="1">
    <source>
        <dbReference type="SAM" id="MobiDB-lite"/>
    </source>
</evidence>
<feature type="compositionally biased region" description="Polar residues" evidence="1">
    <location>
        <begin position="701"/>
        <end position="711"/>
    </location>
</feature>
<feature type="compositionally biased region" description="Low complexity" evidence="1">
    <location>
        <begin position="1342"/>
        <end position="1353"/>
    </location>
</feature>
<feature type="compositionally biased region" description="Polar residues" evidence="1">
    <location>
        <begin position="1413"/>
        <end position="1428"/>
    </location>
</feature>
<accession>A0A5C3QA89</accession>
<feature type="compositionally biased region" description="Polar residues" evidence="1">
    <location>
        <begin position="1377"/>
        <end position="1386"/>
    </location>
</feature>
<feature type="compositionally biased region" description="Basic and acidic residues" evidence="1">
    <location>
        <begin position="462"/>
        <end position="471"/>
    </location>
</feature>
<gene>
    <name evidence="2" type="ORF">BDV98DRAFT_248527</name>
</gene>
<feature type="compositionally biased region" description="Polar residues" evidence="1">
    <location>
        <begin position="430"/>
        <end position="444"/>
    </location>
</feature>
<evidence type="ECO:0000313" key="2">
    <source>
        <dbReference type="EMBL" id="TFK97949.1"/>
    </source>
</evidence>
<reference evidence="2 3" key="1">
    <citation type="journal article" date="2019" name="Nat. Ecol. Evol.">
        <title>Megaphylogeny resolves global patterns of mushroom evolution.</title>
        <authorList>
            <person name="Varga T."/>
            <person name="Krizsan K."/>
            <person name="Foldi C."/>
            <person name="Dima B."/>
            <person name="Sanchez-Garcia M."/>
            <person name="Sanchez-Ramirez S."/>
            <person name="Szollosi G.J."/>
            <person name="Szarkandi J.G."/>
            <person name="Papp V."/>
            <person name="Albert L."/>
            <person name="Andreopoulos W."/>
            <person name="Angelini C."/>
            <person name="Antonin V."/>
            <person name="Barry K.W."/>
            <person name="Bougher N.L."/>
            <person name="Buchanan P."/>
            <person name="Buyck B."/>
            <person name="Bense V."/>
            <person name="Catcheside P."/>
            <person name="Chovatia M."/>
            <person name="Cooper J."/>
            <person name="Damon W."/>
            <person name="Desjardin D."/>
            <person name="Finy P."/>
            <person name="Geml J."/>
            <person name="Haridas S."/>
            <person name="Hughes K."/>
            <person name="Justo A."/>
            <person name="Karasinski D."/>
            <person name="Kautmanova I."/>
            <person name="Kiss B."/>
            <person name="Kocsube S."/>
            <person name="Kotiranta H."/>
            <person name="LaButti K.M."/>
            <person name="Lechner B.E."/>
            <person name="Liimatainen K."/>
            <person name="Lipzen A."/>
            <person name="Lukacs Z."/>
            <person name="Mihaltcheva S."/>
            <person name="Morgado L.N."/>
            <person name="Niskanen T."/>
            <person name="Noordeloos M.E."/>
            <person name="Ohm R.A."/>
            <person name="Ortiz-Santana B."/>
            <person name="Ovrebo C."/>
            <person name="Racz N."/>
            <person name="Riley R."/>
            <person name="Savchenko A."/>
            <person name="Shiryaev A."/>
            <person name="Soop K."/>
            <person name="Spirin V."/>
            <person name="Szebenyi C."/>
            <person name="Tomsovsky M."/>
            <person name="Tulloss R.E."/>
            <person name="Uehling J."/>
            <person name="Grigoriev I.V."/>
            <person name="Vagvolgyi C."/>
            <person name="Papp T."/>
            <person name="Martin F.M."/>
            <person name="Miettinen O."/>
            <person name="Hibbett D.S."/>
            <person name="Nagy L.G."/>
        </authorList>
    </citation>
    <scope>NUCLEOTIDE SEQUENCE [LARGE SCALE GENOMIC DNA]</scope>
    <source>
        <strain evidence="2 3">CBS 309.79</strain>
    </source>
</reference>
<dbReference type="Proteomes" id="UP000305067">
    <property type="component" value="Unassembled WGS sequence"/>
</dbReference>
<feature type="compositionally biased region" description="Low complexity" evidence="1">
    <location>
        <begin position="1307"/>
        <end position="1316"/>
    </location>
</feature>
<feature type="compositionally biased region" description="Basic and acidic residues" evidence="1">
    <location>
        <begin position="1246"/>
        <end position="1271"/>
    </location>
</feature>
<feature type="compositionally biased region" description="Polar residues" evidence="1">
    <location>
        <begin position="665"/>
        <end position="675"/>
    </location>
</feature>
<feature type="compositionally biased region" description="Low complexity" evidence="1">
    <location>
        <begin position="1185"/>
        <end position="1198"/>
    </location>
</feature>
<feature type="compositionally biased region" description="Basic and acidic residues" evidence="1">
    <location>
        <begin position="999"/>
        <end position="1021"/>
    </location>
</feature>
<sequence>MPSITPELYFGCTFPFPRLLNSRGLQRHPHVHDAMFFRLSHSEYITSRDVCMNERWYQLWSINGGPHAFYPGPFNTLPKAADIPLSEHRRIDGSLGRFDWALTPQHFDATRPWLPFVERELARPMDEHEQVNPELMPAPLVWVPTIAGYAMGEVGRGFVGRLMERNRYLDAQIGQARKVFGKGAKEWVGRPRSPTERELELLGEEMPYSRIVDTLTAAQRGLKEKAAWVHMARSLHLRERRGGGRGSSRTASVGRRADARYLGVWINGMGEDDVRWLVDAGVACYVVHQYQPGVDFPLSSSSSPSPSSLRTSSTSTGRVQDRRGPNPPFANFVQGTELAERFSKKNNAYVFVAAISKTQLSNERLEEEGWAERVRMTREERERSASWAVGPPPGSEGSTAATDVVSSDMSVLGSTPPVIVTNDLPDSSVPACTTSATPNGTAATPNDLPVPKETKQLPTGPRADRDREKGKLKTPRAAVVDRESPASSRVSTSTSGRKTPPLPRVDRQAPTPLDIERPTTSPRASTSSRKTPPLSSRVTPASPRASVHGRKTPSSPPRAPAADRKMAASPPRAPALDRKARPPSANGRRTPPPASLSLNGKDTPPLPSQAPANGRKTPPLPPRAPALDRKARPPSSASGRRSSPRPPVRGRQTPPLPLDGDRRATPTSPRQSNGRVTPPPARSAPRNGRVTPPLPPPEPTFNIQSYTNMQADNAHRPVLHGVETKSRSPSLSDSEKTLVVLSAVPHDKLADVDVDVDMELQWPDGEVDETFSKVDEINVDTPEDVVMPVLAAEPRFKPSLVEYEPSSTPPPPPPPPSTLPAKKKSKTITVKTFTTVKKPEVHHCIVLESVCDSAQSLLDDIHEADPAFCSRVLKIVKLPSEDEWSIMCRFSLVLRRQDKGGVEMSEVVERDVEEEEDVSGPRAEEIDSPPRALPAPATIPVPPPQFSTASIPTGPRIRAANGQESRAQAPDHETRPEPSTHQYGAQSQAREGRAQSATHEARLHPPTHEARPHPPTHESRAPHPPTSPKKRRRSVEKNRNLIPVERSSMERERNVLTRNSVDVPPRNSGDVSTRNPVDIPVRNPVDVPARNPVENSSRDNPNRIPVDSSRLRSTKIDAELSSGSPNRDLPPHMRPSSSSRPSPRRKRRSPTPDVQPRQEDDSSRPTKIRRTGSNFSTAQHHTASEDVTTSSSSAVVEAYARRRERQESAAASSSRGRGDHRERVVPKVEETPPPGREVKALPTGPRAEEKVVPSAPRAEEKAAPVEPRVEEQTVPTSSRAEEKAMPTGPRGEELVVGPRRRMKVHSYESSLSSRTSTPVDKQRREDIPYGEQKAFNMDNFASSGSASTSRLSSPEPAKPLPAAPRMHGAVKLRRPSAQLNALSSHDQPTREPSPPPSRPPTTNGPVKLRRNSTKTSIDQPSTASSVQSSREKPVRYSSPHQPPQYDEAATSNQRQNMDPSSTLAKAPQRLRLSRPEEVSQSPASKKRRVDVARMDAYLKINADVSRRR</sequence>
<name>A0A5C3QA89_9AGAR</name>
<feature type="region of interest" description="Disordered" evidence="1">
    <location>
        <begin position="296"/>
        <end position="328"/>
    </location>
</feature>
<feature type="region of interest" description="Disordered" evidence="1">
    <location>
        <begin position="801"/>
        <end position="825"/>
    </location>
</feature>
<feature type="compositionally biased region" description="Polar residues" evidence="1">
    <location>
        <begin position="1171"/>
        <end position="1181"/>
    </location>
</feature>
<keyword evidence="3" id="KW-1185">Reference proteome</keyword>
<dbReference type="OrthoDB" id="3066419at2759"/>
<organism evidence="2 3">
    <name type="scientific">Pterulicium gracile</name>
    <dbReference type="NCBI Taxonomy" id="1884261"/>
    <lineage>
        <taxon>Eukaryota</taxon>
        <taxon>Fungi</taxon>
        <taxon>Dikarya</taxon>
        <taxon>Basidiomycota</taxon>
        <taxon>Agaricomycotina</taxon>
        <taxon>Agaricomycetes</taxon>
        <taxon>Agaricomycetidae</taxon>
        <taxon>Agaricales</taxon>
        <taxon>Pleurotineae</taxon>
        <taxon>Pterulaceae</taxon>
        <taxon>Pterulicium</taxon>
    </lineage>
</organism>
<feature type="compositionally biased region" description="Pro residues" evidence="1">
    <location>
        <begin position="807"/>
        <end position="818"/>
    </location>
</feature>
<evidence type="ECO:0000313" key="3">
    <source>
        <dbReference type="Proteomes" id="UP000305067"/>
    </source>
</evidence>